<feature type="domain" description="Carrier" evidence="1">
    <location>
        <begin position="4"/>
        <end position="80"/>
    </location>
</feature>
<dbReference type="PROSITE" id="PS50075">
    <property type="entry name" value="CARRIER"/>
    <property type="match status" value="1"/>
</dbReference>
<sequence length="87" mass="9206">MTNDEIRSLLLQLIGDIAPEADPSSVADDADIREAFDLDSMDFANLVVAIHKRTGANIPEVDYRKLFTLGGAIAYVGKALGPSDSGG</sequence>
<dbReference type="AlphaFoldDB" id="A0AA48RA21"/>
<dbReference type="EMBL" id="OY288114">
    <property type="protein sequence ID" value="CAJ0873871.1"/>
    <property type="molecule type" value="Genomic_DNA"/>
</dbReference>
<evidence type="ECO:0000313" key="2">
    <source>
        <dbReference type="EMBL" id="CAJ0873871.1"/>
    </source>
</evidence>
<dbReference type="SUPFAM" id="SSF47336">
    <property type="entry name" value="ACP-like"/>
    <property type="match status" value="1"/>
</dbReference>
<protein>
    <recommendedName>
        <fullName evidence="1">Carrier domain-containing protein</fullName>
    </recommendedName>
</protein>
<dbReference type="InterPro" id="IPR009081">
    <property type="entry name" value="PP-bd_ACP"/>
</dbReference>
<accession>A0AA48RA21</accession>
<organism evidence="2">
    <name type="scientific">freshwater sediment metagenome</name>
    <dbReference type="NCBI Taxonomy" id="556182"/>
    <lineage>
        <taxon>unclassified sequences</taxon>
        <taxon>metagenomes</taxon>
        <taxon>ecological metagenomes</taxon>
    </lineage>
</organism>
<reference evidence="2" key="1">
    <citation type="submission" date="2023-07" db="EMBL/GenBank/DDBJ databases">
        <authorList>
            <person name="Pelsma A.J. K."/>
        </authorList>
    </citation>
    <scope>NUCLEOTIDE SEQUENCE</scope>
</reference>
<gene>
    <name evidence="2" type="ORF">AMST5_02548</name>
</gene>
<dbReference type="Gene3D" id="1.10.1200.10">
    <property type="entry name" value="ACP-like"/>
    <property type="match status" value="1"/>
</dbReference>
<proteinExistence type="predicted"/>
<evidence type="ECO:0000259" key="1">
    <source>
        <dbReference type="PROSITE" id="PS50075"/>
    </source>
</evidence>
<name>A0AA48RA21_9ZZZZ</name>
<dbReference type="Pfam" id="PF00550">
    <property type="entry name" value="PP-binding"/>
    <property type="match status" value="1"/>
</dbReference>
<dbReference type="InterPro" id="IPR036736">
    <property type="entry name" value="ACP-like_sf"/>
</dbReference>